<protein>
    <submittedName>
        <fullName evidence="2">Uncharacterized protein</fullName>
    </submittedName>
</protein>
<dbReference type="AlphaFoldDB" id="A0A7D5QB19"/>
<proteinExistence type="predicted"/>
<gene>
    <name evidence="2" type="ORF">HUG12_09270</name>
</gene>
<organism evidence="2 3">
    <name type="scientific">Halorarum salinum</name>
    <dbReference type="NCBI Taxonomy" id="2743089"/>
    <lineage>
        <taxon>Archaea</taxon>
        <taxon>Methanobacteriati</taxon>
        <taxon>Methanobacteriota</taxon>
        <taxon>Stenosarchaea group</taxon>
        <taxon>Halobacteria</taxon>
        <taxon>Halobacteriales</taxon>
        <taxon>Haloferacaceae</taxon>
        <taxon>Halorarum</taxon>
    </lineage>
</organism>
<keyword evidence="3" id="KW-1185">Reference proteome</keyword>
<accession>A0A7D5QB19</accession>
<dbReference type="GeneID" id="56037647"/>
<feature type="compositionally biased region" description="Polar residues" evidence="1">
    <location>
        <begin position="46"/>
        <end position="58"/>
    </location>
</feature>
<dbReference type="KEGG" id="halu:HUG12_09270"/>
<dbReference type="EMBL" id="CP058579">
    <property type="protein sequence ID" value="QLG61899.1"/>
    <property type="molecule type" value="Genomic_DNA"/>
</dbReference>
<reference evidence="2 3" key="1">
    <citation type="submission" date="2020-06" db="EMBL/GenBank/DDBJ databases">
        <title>NJ-3-1, isolated from saline soil.</title>
        <authorList>
            <person name="Cui H.L."/>
            <person name="Shi X."/>
        </authorList>
    </citation>
    <scope>NUCLEOTIDE SEQUENCE [LARGE SCALE GENOMIC DNA]</scope>
    <source>
        <strain evidence="2 3">NJ-3-1</strain>
    </source>
</reference>
<feature type="region of interest" description="Disordered" evidence="1">
    <location>
        <begin position="31"/>
        <end position="58"/>
    </location>
</feature>
<dbReference type="Proteomes" id="UP000509626">
    <property type="component" value="Chromosome"/>
</dbReference>
<sequence>MFLSKGFNKAVLLETALGLLRTFATELARLEERSDTESEPTLYPYSRSTTQMISKSSR</sequence>
<dbReference type="RefSeq" id="WP_179268484.1">
    <property type="nucleotide sequence ID" value="NZ_CP058579.1"/>
</dbReference>
<evidence type="ECO:0000313" key="3">
    <source>
        <dbReference type="Proteomes" id="UP000509626"/>
    </source>
</evidence>
<name>A0A7D5QB19_9EURY</name>
<evidence type="ECO:0000256" key="1">
    <source>
        <dbReference type="SAM" id="MobiDB-lite"/>
    </source>
</evidence>
<evidence type="ECO:0000313" key="2">
    <source>
        <dbReference type="EMBL" id="QLG61899.1"/>
    </source>
</evidence>